<proteinExistence type="predicted"/>
<dbReference type="VEuPathDB" id="FungiDB:CJI97_003665"/>
<dbReference type="InterPro" id="IPR012677">
    <property type="entry name" value="Nucleotide-bd_a/b_plait_sf"/>
</dbReference>
<reference evidence="5" key="1">
    <citation type="journal article" date="2015" name="BMC Genomics">
        <title>Draft genome of a commonly misdiagnosed multidrug resistant pathogen Candida auris.</title>
        <authorList>
            <person name="Chatterjee S."/>
            <person name="Alampalli S.V."/>
            <person name="Nageshan R.K."/>
            <person name="Chettiar S.T."/>
            <person name="Joshi S."/>
            <person name="Tatu U.S."/>
        </authorList>
    </citation>
    <scope>NUCLEOTIDE SEQUENCE [LARGE SCALE GENOMIC DNA]</scope>
    <source>
        <strain evidence="5">6684</strain>
    </source>
</reference>
<gene>
    <name evidence="4" type="ORF">QG37_04774</name>
</gene>
<dbReference type="SUPFAM" id="SSF54928">
    <property type="entry name" value="RNA-binding domain, RBD"/>
    <property type="match status" value="2"/>
</dbReference>
<dbReference type="InterPro" id="IPR000504">
    <property type="entry name" value="RRM_dom"/>
</dbReference>
<feature type="domain" description="RRM" evidence="3">
    <location>
        <begin position="272"/>
        <end position="346"/>
    </location>
</feature>
<dbReference type="PANTHER" id="PTHR48034">
    <property type="entry name" value="TRANSFORMER-2 SEX-DETERMINING PROTEIN-RELATED"/>
    <property type="match status" value="1"/>
</dbReference>
<dbReference type="VEuPathDB" id="FungiDB:CJJ07_005102"/>
<evidence type="ECO:0000259" key="3">
    <source>
        <dbReference type="PROSITE" id="PS50102"/>
    </source>
</evidence>
<dbReference type="AlphaFoldDB" id="A0A0L0NXN5"/>
<keyword evidence="1" id="KW-0694">RNA-binding</keyword>
<dbReference type="VEuPathDB" id="FungiDB:CJI96_0002125"/>
<dbReference type="PROSITE" id="PS50102">
    <property type="entry name" value="RRM"/>
    <property type="match status" value="2"/>
</dbReference>
<evidence type="ECO:0000256" key="1">
    <source>
        <dbReference type="PROSITE-ProRule" id="PRU00176"/>
    </source>
</evidence>
<dbReference type="Gene3D" id="3.30.70.330">
    <property type="match status" value="2"/>
</dbReference>
<dbReference type="VEuPathDB" id="FungiDB:B9J08_003592"/>
<name>A0A0L0NXN5_CANAR</name>
<organism evidence="4 5">
    <name type="scientific">Candidozyma auris</name>
    <name type="common">Yeast</name>
    <name type="synonym">Candida auris</name>
    <dbReference type="NCBI Taxonomy" id="498019"/>
    <lineage>
        <taxon>Eukaryota</taxon>
        <taxon>Fungi</taxon>
        <taxon>Dikarya</taxon>
        <taxon>Ascomycota</taxon>
        <taxon>Saccharomycotina</taxon>
        <taxon>Pichiomycetes</taxon>
        <taxon>Metschnikowiaceae</taxon>
        <taxon>Candidozyma</taxon>
    </lineage>
</organism>
<dbReference type="Pfam" id="PF00076">
    <property type="entry name" value="RRM_1"/>
    <property type="match status" value="2"/>
</dbReference>
<dbReference type="VEuPathDB" id="FungiDB:QG37_04774"/>
<evidence type="ECO:0000256" key="2">
    <source>
        <dbReference type="SAM" id="MobiDB-lite"/>
    </source>
</evidence>
<feature type="domain" description="RRM" evidence="3">
    <location>
        <begin position="98"/>
        <end position="177"/>
    </location>
</feature>
<feature type="region of interest" description="Disordered" evidence="2">
    <location>
        <begin position="416"/>
        <end position="443"/>
    </location>
</feature>
<evidence type="ECO:0000313" key="5">
    <source>
        <dbReference type="Proteomes" id="UP000037122"/>
    </source>
</evidence>
<sequence length="455" mass="50575">MSYSINPKPEPLGSWSANVLNTKKTTSSKQKSPKPLLPFGLRFAESSIAAVTPANLAVNGSDADSAALPLRLDSAVKKDVAQTTPSAPNLDYKGKPSACVFVASLLASKSDVELCKSVTDHFEGYGKIANVKVLRDYNSRPYAFVQYTNDDDSKLAIKCSNNSLLDGRYIRCEPAKVNRTLFITSYEAVVKGEVAQVVKKFGETELVVASNGYGQIKSGQADDDACRFWFVKFCYRDDAIRAFASLTDNSQFNVEWAKNVEDQSTHGRFDKYTIFIGQLSRIVTEADVEAHFSKRGKVRTTSVVHKPTTSYAFVTFEDEASAASAVAKDNHTMFMEKNINVQYRELSSYPKMILSSDMPVVLAPPPVHSKFKTAARAKHNESYPGFNNKGDIVNPRGNLAFRSRRTPLFDRHRREWDHGADSKGSWPRSRYGTGASEDDENYGQGNKYYLLAYEE</sequence>
<dbReference type="InterPro" id="IPR050441">
    <property type="entry name" value="RBM"/>
</dbReference>
<dbReference type="Proteomes" id="UP000037122">
    <property type="component" value="Unassembled WGS sequence"/>
</dbReference>
<accession>A0A0L0NXN5</accession>
<dbReference type="EMBL" id="LGST01000032">
    <property type="protein sequence ID" value="KND98420.1"/>
    <property type="molecule type" value="Genomic_DNA"/>
</dbReference>
<dbReference type="GO" id="GO:0003723">
    <property type="term" value="F:RNA binding"/>
    <property type="evidence" value="ECO:0007669"/>
    <property type="project" value="UniProtKB-UniRule"/>
</dbReference>
<dbReference type="SMART" id="SM00360">
    <property type="entry name" value="RRM"/>
    <property type="match status" value="2"/>
</dbReference>
<dbReference type="InterPro" id="IPR035979">
    <property type="entry name" value="RBD_domain_sf"/>
</dbReference>
<protein>
    <recommendedName>
        <fullName evidence="3">RRM domain-containing protein</fullName>
    </recommendedName>
</protein>
<evidence type="ECO:0000313" key="4">
    <source>
        <dbReference type="EMBL" id="KND98420.1"/>
    </source>
</evidence>
<comment type="caution">
    <text evidence="4">The sequence shown here is derived from an EMBL/GenBank/DDBJ whole genome shotgun (WGS) entry which is preliminary data.</text>
</comment>
<dbReference type="VEuPathDB" id="FungiDB:CJJ09_000513"/>